<feature type="compositionally biased region" description="Polar residues" evidence="2">
    <location>
        <begin position="427"/>
        <end position="463"/>
    </location>
</feature>
<evidence type="ECO:0000313" key="4">
    <source>
        <dbReference type="WBParaSite" id="MBELARI_LOCUS21282"/>
    </source>
</evidence>
<organism evidence="3 4">
    <name type="scientific">Mesorhabditis belari</name>
    <dbReference type="NCBI Taxonomy" id="2138241"/>
    <lineage>
        <taxon>Eukaryota</taxon>
        <taxon>Metazoa</taxon>
        <taxon>Ecdysozoa</taxon>
        <taxon>Nematoda</taxon>
        <taxon>Chromadorea</taxon>
        <taxon>Rhabditida</taxon>
        <taxon>Rhabditina</taxon>
        <taxon>Rhabditomorpha</taxon>
        <taxon>Rhabditoidea</taxon>
        <taxon>Rhabditidae</taxon>
        <taxon>Mesorhabditinae</taxon>
        <taxon>Mesorhabditis</taxon>
    </lineage>
</organism>
<name>A0AAF3J7N4_9BILA</name>
<feature type="region of interest" description="Disordered" evidence="2">
    <location>
        <begin position="403"/>
        <end position="468"/>
    </location>
</feature>
<protein>
    <submittedName>
        <fullName evidence="4">Uncharacterized protein</fullName>
    </submittedName>
</protein>
<keyword evidence="1" id="KW-0175">Coiled coil</keyword>
<feature type="compositionally biased region" description="Polar residues" evidence="2">
    <location>
        <begin position="298"/>
        <end position="322"/>
    </location>
</feature>
<dbReference type="Proteomes" id="UP000887575">
    <property type="component" value="Unassembled WGS sequence"/>
</dbReference>
<reference evidence="4" key="1">
    <citation type="submission" date="2024-02" db="UniProtKB">
        <authorList>
            <consortium name="WormBaseParasite"/>
        </authorList>
    </citation>
    <scope>IDENTIFICATION</scope>
</reference>
<evidence type="ECO:0000313" key="3">
    <source>
        <dbReference type="Proteomes" id="UP000887575"/>
    </source>
</evidence>
<feature type="region of interest" description="Disordered" evidence="2">
    <location>
        <begin position="357"/>
        <end position="384"/>
    </location>
</feature>
<dbReference type="WBParaSite" id="MBELARI_LOCUS21282">
    <property type="protein sequence ID" value="MBELARI_LOCUS21282"/>
    <property type="gene ID" value="MBELARI_LOCUS21282"/>
</dbReference>
<sequence length="594" mass="66539">MGVFEQLSVMSVVELELWFAEQKVITAHLYGSNEEQKDVMLKSLGEAEQMMLQQFETKFRIKEKNYKAGVCTKLITNVNEELIKMMEENFAQLQELMQLKTNVANFERKLARSSVSVELAKEEKHRLETTLDHLKEKNANDEQVAMNDMLQAKSLLKKMEDSVNSNANLLNRKKQEEELQRKQRELELLLTEEKTLETLNKRLGDEVLNLQAMPFEKFCVRFAGVMVALSSYKKKIGGLLPRYKEAQALRKLNKSFPSQDGEESVCISQNISMVKFAPKVPSPLAQANRGISDLDMHPSQSPKRTLDLNPSTGSEMQQQQEEASLLEHEERHASEINVQEVDLNNSHRSFVNSDIEVASNNGEQVTHPMDEGDATMDENEGSKKKAEGICKPYMVVRAMNGDEQEMQRQSQAHETQDHEGSMEENEPTGSHQKMFSSLATSEGQSQAVSQFPASQNHSFSNFETDMGGDVQMDDLQGSYNFGQGIAEGNDDFLNFDVANNENLENNGNSSFNFDNDIVNNVLNLSGQPNAGDSFLNFMVNQSGGDASNNAAFDFDFGNIGNNDANGANLSFNLDDINGGMDLTSAAPEEFNFDF</sequence>
<dbReference type="AlphaFoldDB" id="A0AAF3J7N4"/>
<feature type="region of interest" description="Disordered" evidence="2">
    <location>
        <begin position="289"/>
        <end position="330"/>
    </location>
</feature>
<evidence type="ECO:0000256" key="1">
    <source>
        <dbReference type="SAM" id="Coils"/>
    </source>
</evidence>
<keyword evidence="3" id="KW-1185">Reference proteome</keyword>
<accession>A0AAF3J7N4</accession>
<evidence type="ECO:0000256" key="2">
    <source>
        <dbReference type="SAM" id="MobiDB-lite"/>
    </source>
</evidence>
<feature type="coiled-coil region" evidence="1">
    <location>
        <begin position="117"/>
        <end position="199"/>
    </location>
</feature>
<proteinExistence type="predicted"/>